<dbReference type="EMBL" id="HACG01050500">
    <property type="protein sequence ID" value="CEK97365.1"/>
    <property type="molecule type" value="Transcribed_RNA"/>
</dbReference>
<sequence>DNKQFIVGGKAMKQRETVLDCLTSWHIRTDRHYSGQMFVQIHDTQVSVTCGVDYSIFYGVMKL</sequence>
<gene>
    <name evidence="1" type="primary">ORF215564</name>
</gene>
<name>A0A0B7BYW2_9EUPU</name>
<reference evidence="1" key="1">
    <citation type="submission" date="2014-12" db="EMBL/GenBank/DDBJ databases">
        <title>Insight into the proteome of Arion vulgaris.</title>
        <authorList>
            <person name="Aradska J."/>
            <person name="Bulat T."/>
            <person name="Smidak R."/>
            <person name="Sarate P."/>
            <person name="Gangsoo J."/>
            <person name="Sialana F."/>
            <person name="Bilban M."/>
            <person name="Lubec G."/>
        </authorList>
    </citation>
    <scope>NUCLEOTIDE SEQUENCE</scope>
    <source>
        <tissue evidence="1">Skin</tissue>
    </source>
</reference>
<evidence type="ECO:0000313" key="1">
    <source>
        <dbReference type="EMBL" id="CEK97365.1"/>
    </source>
</evidence>
<protein>
    <submittedName>
        <fullName evidence="1">Uncharacterized protein</fullName>
    </submittedName>
</protein>
<feature type="non-terminal residue" evidence="1">
    <location>
        <position position="1"/>
    </location>
</feature>
<organism evidence="1">
    <name type="scientific">Arion vulgaris</name>
    <dbReference type="NCBI Taxonomy" id="1028688"/>
    <lineage>
        <taxon>Eukaryota</taxon>
        <taxon>Metazoa</taxon>
        <taxon>Spiralia</taxon>
        <taxon>Lophotrochozoa</taxon>
        <taxon>Mollusca</taxon>
        <taxon>Gastropoda</taxon>
        <taxon>Heterobranchia</taxon>
        <taxon>Euthyneura</taxon>
        <taxon>Panpulmonata</taxon>
        <taxon>Eupulmonata</taxon>
        <taxon>Stylommatophora</taxon>
        <taxon>Helicina</taxon>
        <taxon>Arionoidea</taxon>
        <taxon>Arionidae</taxon>
        <taxon>Arion</taxon>
    </lineage>
</organism>
<dbReference type="AlphaFoldDB" id="A0A0B7BYW2"/>
<proteinExistence type="predicted"/>
<accession>A0A0B7BYW2</accession>